<feature type="transmembrane region" description="Helical" evidence="2">
    <location>
        <begin position="12"/>
        <end position="33"/>
    </location>
</feature>
<feature type="region of interest" description="Disordered" evidence="1">
    <location>
        <begin position="43"/>
        <end position="92"/>
    </location>
</feature>
<dbReference type="Proteomes" id="UP000077266">
    <property type="component" value="Unassembled WGS sequence"/>
</dbReference>
<protein>
    <submittedName>
        <fullName evidence="3">Uncharacterized protein</fullName>
    </submittedName>
</protein>
<evidence type="ECO:0000256" key="2">
    <source>
        <dbReference type="SAM" id="Phobius"/>
    </source>
</evidence>
<dbReference type="InParanoid" id="A0A165DD46"/>
<dbReference type="AlphaFoldDB" id="A0A165DD46"/>
<accession>A0A165DD46</accession>
<keyword evidence="4" id="KW-1185">Reference proteome</keyword>
<keyword evidence="2" id="KW-1133">Transmembrane helix</keyword>
<name>A0A165DD46_EXIGL</name>
<proteinExistence type="predicted"/>
<gene>
    <name evidence="3" type="ORF">EXIGLDRAFT_295347</name>
</gene>
<organism evidence="3 4">
    <name type="scientific">Exidia glandulosa HHB12029</name>
    <dbReference type="NCBI Taxonomy" id="1314781"/>
    <lineage>
        <taxon>Eukaryota</taxon>
        <taxon>Fungi</taxon>
        <taxon>Dikarya</taxon>
        <taxon>Basidiomycota</taxon>
        <taxon>Agaricomycotina</taxon>
        <taxon>Agaricomycetes</taxon>
        <taxon>Auriculariales</taxon>
        <taxon>Exidiaceae</taxon>
        <taxon>Exidia</taxon>
    </lineage>
</organism>
<feature type="compositionally biased region" description="Pro residues" evidence="1">
    <location>
        <begin position="56"/>
        <end position="74"/>
    </location>
</feature>
<evidence type="ECO:0000313" key="3">
    <source>
        <dbReference type="EMBL" id="KZV84263.1"/>
    </source>
</evidence>
<evidence type="ECO:0000313" key="4">
    <source>
        <dbReference type="Proteomes" id="UP000077266"/>
    </source>
</evidence>
<dbReference type="EMBL" id="KV426233">
    <property type="protein sequence ID" value="KZV84263.1"/>
    <property type="molecule type" value="Genomic_DNA"/>
</dbReference>
<keyword evidence="2" id="KW-0812">Transmembrane</keyword>
<reference evidence="3 4" key="1">
    <citation type="journal article" date="2016" name="Mol. Biol. Evol.">
        <title>Comparative Genomics of Early-Diverging Mushroom-Forming Fungi Provides Insights into the Origins of Lignocellulose Decay Capabilities.</title>
        <authorList>
            <person name="Nagy L.G."/>
            <person name="Riley R."/>
            <person name="Tritt A."/>
            <person name="Adam C."/>
            <person name="Daum C."/>
            <person name="Floudas D."/>
            <person name="Sun H."/>
            <person name="Yadav J.S."/>
            <person name="Pangilinan J."/>
            <person name="Larsson K.H."/>
            <person name="Matsuura K."/>
            <person name="Barry K."/>
            <person name="Labutti K."/>
            <person name="Kuo R."/>
            <person name="Ohm R.A."/>
            <person name="Bhattacharya S.S."/>
            <person name="Shirouzu T."/>
            <person name="Yoshinaga Y."/>
            <person name="Martin F.M."/>
            <person name="Grigoriev I.V."/>
            <person name="Hibbett D.S."/>
        </authorList>
    </citation>
    <scope>NUCLEOTIDE SEQUENCE [LARGE SCALE GENOMIC DNA]</scope>
    <source>
        <strain evidence="3 4">HHB12029</strain>
    </source>
</reference>
<evidence type="ECO:0000256" key="1">
    <source>
        <dbReference type="SAM" id="MobiDB-lite"/>
    </source>
</evidence>
<keyword evidence="2" id="KW-0472">Membrane</keyword>
<sequence>MPRFNPSSSMISIIVFGILALLGLGIGLLVWCVRSRSNTIDEEAVAGPDERSPLLTSPPPPPPPITPPATPILPPRREQPVTPHPNNLDRPLPIHRADTTVVLLNHSKSNTDRSGLLGSGWQVAAINNQPVRHHRALDRARERLYFEHTVEGRYIEFFEPIQEA</sequence>